<dbReference type="InParanoid" id="A0A1X7VVU9"/>
<dbReference type="AlphaFoldDB" id="A0A1X7VVU9"/>
<reference evidence="1" key="1">
    <citation type="submission" date="2017-05" db="UniProtKB">
        <authorList>
            <consortium name="EnsemblMetazoa"/>
        </authorList>
    </citation>
    <scope>IDENTIFICATION</scope>
</reference>
<accession>A0A1X7VVU9</accession>
<evidence type="ECO:0000313" key="1">
    <source>
        <dbReference type="EnsemblMetazoa" id="Aqu2.1.44467_001"/>
    </source>
</evidence>
<proteinExistence type="predicted"/>
<organism evidence="1">
    <name type="scientific">Amphimedon queenslandica</name>
    <name type="common">Sponge</name>
    <dbReference type="NCBI Taxonomy" id="400682"/>
    <lineage>
        <taxon>Eukaryota</taxon>
        <taxon>Metazoa</taxon>
        <taxon>Porifera</taxon>
        <taxon>Demospongiae</taxon>
        <taxon>Heteroscleromorpha</taxon>
        <taxon>Haplosclerida</taxon>
        <taxon>Niphatidae</taxon>
        <taxon>Amphimedon</taxon>
    </lineage>
</organism>
<dbReference type="EnsemblMetazoa" id="Aqu2.1.44467_001">
    <property type="protein sequence ID" value="Aqu2.1.44467_001"/>
    <property type="gene ID" value="Aqu2.1.44467"/>
</dbReference>
<protein>
    <submittedName>
        <fullName evidence="1">Uncharacterized protein</fullName>
    </submittedName>
</protein>
<sequence length="71" mass="8236">MLVYEATRRIDGRRKRADITKVLELSIRCSTSECGINTVEKRSMSLCVSIYGKGSIDSHYLSRLHFHCWEK</sequence>
<name>A0A1X7VVU9_AMPQE</name>